<evidence type="ECO:0000256" key="8">
    <source>
        <dbReference type="RuleBase" id="RU003805"/>
    </source>
</evidence>
<dbReference type="SUPFAM" id="SSF56672">
    <property type="entry name" value="DNA/RNA polymerases"/>
    <property type="match status" value="1"/>
</dbReference>
<name>A0ABP1FU34_9CHLO</name>
<dbReference type="Gene3D" id="1.10.150.20">
    <property type="entry name" value="5' to 3' exonuclease, C-terminal subdomain"/>
    <property type="match status" value="1"/>
</dbReference>
<dbReference type="Gene3D" id="1.10.287.280">
    <property type="match status" value="1"/>
</dbReference>
<dbReference type="EMBL" id="CAXHTA020000004">
    <property type="protein sequence ID" value="CAL5221057.1"/>
    <property type="molecule type" value="Genomic_DNA"/>
</dbReference>
<dbReference type="PROSITE" id="PS00900">
    <property type="entry name" value="RNA_POL_PHAGE_1"/>
    <property type="match status" value="1"/>
</dbReference>
<dbReference type="Pfam" id="PF00940">
    <property type="entry name" value="RNA_pol"/>
    <property type="match status" value="1"/>
</dbReference>
<dbReference type="PROSITE" id="PS00489">
    <property type="entry name" value="RNA_POL_PHAGE_2"/>
    <property type="match status" value="1"/>
</dbReference>
<keyword evidence="4 8" id="KW-0808">Transferase</keyword>
<dbReference type="Pfam" id="PF14700">
    <property type="entry name" value="RPOL_N"/>
    <property type="match status" value="1"/>
</dbReference>
<feature type="domain" description="DNA-directed RNA polymerase N-terminal" evidence="9">
    <location>
        <begin position="133"/>
        <end position="563"/>
    </location>
</feature>
<organism evidence="10 11">
    <name type="scientific">Coccomyxa viridis</name>
    <dbReference type="NCBI Taxonomy" id="1274662"/>
    <lineage>
        <taxon>Eukaryota</taxon>
        <taxon>Viridiplantae</taxon>
        <taxon>Chlorophyta</taxon>
        <taxon>core chlorophytes</taxon>
        <taxon>Trebouxiophyceae</taxon>
        <taxon>Trebouxiophyceae incertae sedis</taxon>
        <taxon>Coccomyxaceae</taxon>
        <taxon>Coccomyxa</taxon>
    </lineage>
</organism>
<keyword evidence="3 8" id="KW-0240">DNA-directed RNA polymerase</keyword>
<gene>
    <name evidence="10" type="primary">g3180</name>
    <name evidence="10" type="ORF">VP750_LOCUS2716</name>
</gene>
<dbReference type="InterPro" id="IPR046950">
    <property type="entry name" value="DNA-dir_Rpol_C_phage-type"/>
</dbReference>
<evidence type="ECO:0000256" key="4">
    <source>
        <dbReference type="ARBA" id="ARBA00022679"/>
    </source>
</evidence>
<dbReference type="InterPro" id="IPR002092">
    <property type="entry name" value="DNA-dir_Rpol_phage-type"/>
</dbReference>
<dbReference type="PANTHER" id="PTHR10102:SF0">
    <property type="entry name" value="DNA-DIRECTED RNA POLYMERASE, MITOCHONDRIAL"/>
    <property type="match status" value="1"/>
</dbReference>
<evidence type="ECO:0000313" key="10">
    <source>
        <dbReference type="EMBL" id="CAL5221057.1"/>
    </source>
</evidence>
<dbReference type="PANTHER" id="PTHR10102">
    <property type="entry name" value="DNA-DIRECTED RNA POLYMERASE, MITOCHONDRIAL"/>
    <property type="match status" value="1"/>
</dbReference>
<proteinExistence type="inferred from homology"/>
<sequence length="1103" mass="124483">MLRRCGRLRERLLAAQGPQKIFGNVNQTPLSAYSARGERHFAADAVRDDIPAEDAEAVQRAVHERLVFELLGIRERFSNSNTRKALDAYQNHRPQPQGSQDKAPMHKAPLSYLMALTEGRSTEDEARVKAAWERQARIETEAVEEAIRRWKEEMGSMRRAGAVDRHPTAISMMLKWFEPLTEAIAAEQQQVILAGLDRKQAKGADTEKDIYVKAGFRVYGPLLLLLQPEQLAIITLHSTIRDLMTGETTGLLTQRRRASPAGQTKLANMARSIGEAVRMQVTIEQEVANAKEMKGLSRILVKLLTSHKDVSPFHIQTIMHRSDLDKLRDDEGLKECLTEVIAEARERPDLGAAAQKLLQDIKHLDVMEQCQEILRKTKANPINNNGWRVMAARKRGRKALMTAEGALEREWDVGELIQVGVALLHHLLETATVKVPVLDRREGMPKPGRMQEERAFWTELVREGSANPYRRKSPRISGLLKMHEELVRLLDAQNDHDWSLLKIQPMVVPPLPWRSIDSGGLLFTPQKVMRTRTEAQLRALQEADAALPNGMRKVYAALNAIGEVSWSINTPVYEALMHAWEQRMQIGSMPPQDDQPLRSVPASRMFAVQSTRWPKGQMIVSHCTTETPYERKRRVKHNKLIRKTNAEHYSQRCDFLNRMRVAEKYKDEPMIWFPHTMDFRGRAYPLPPHLNHLGSDTSRGVLQFAEGRMLGEHGLDWLCVQVANSWGQTVDKRSFEDRKAFVQENLELVLDSAERPFDGHRWWQQAEKPWEILAACREVRDALATGNPAEFVSRLPVQIDGSCNGLQHYAALGRDLEGGQSVNLLPCDKPQDVYTGVAEEVQKIAEADAQEGVLAAQALLGNITRKLVKQTVMTSVYGVTSIGAREQIQARLKDRGWDVTDDLTFKVSSYAAQAVLRGLSAKFSQATEMMRWLKEAANISTRSTEQPVSWTTPLGLRCVQPYLINDERSIFTVLQKVRVSKGTSRYPNGPKQGSAFPPNYIHSLDSTHMMMTALKCKEAGIAFAGVHDSFWTHAADVPVLARLLREAFVDLHSQPLLQQLKAELDERMQDPEAKGRGKKVIPDPPGLGTLDLNDVLDADYFFN</sequence>
<evidence type="ECO:0000256" key="6">
    <source>
        <dbReference type="ARBA" id="ARBA00023163"/>
    </source>
</evidence>
<dbReference type="Gene3D" id="1.10.1320.10">
    <property type="entry name" value="DNA-directed RNA polymerase, N-terminal domain"/>
    <property type="match status" value="1"/>
</dbReference>
<dbReference type="InterPro" id="IPR029262">
    <property type="entry name" value="RPOL_N"/>
</dbReference>
<dbReference type="SMART" id="SM01311">
    <property type="entry name" value="RPOL_N"/>
    <property type="match status" value="1"/>
</dbReference>
<evidence type="ECO:0000256" key="5">
    <source>
        <dbReference type="ARBA" id="ARBA00022695"/>
    </source>
</evidence>
<keyword evidence="11" id="KW-1185">Reference proteome</keyword>
<dbReference type="InterPro" id="IPR037159">
    <property type="entry name" value="RNA_POL_N_sf"/>
</dbReference>
<reference evidence="10 11" key="1">
    <citation type="submission" date="2024-06" db="EMBL/GenBank/DDBJ databases">
        <authorList>
            <person name="Kraege A."/>
            <person name="Thomma B."/>
        </authorList>
    </citation>
    <scope>NUCLEOTIDE SEQUENCE [LARGE SCALE GENOMIC DNA]</scope>
</reference>
<evidence type="ECO:0000256" key="7">
    <source>
        <dbReference type="ARBA" id="ARBA00048552"/>
    </source>
</evidence>
<dbReference type="InterPro" id="IPR043502">
    <property type="entry name" value="DNA/RNA_pol_sf"/>
</dbReference>
<keyword evidence="5 8" id="KW-0548">Nucleotidyltransferase</keyword>
<evidence type="ECO:0000313" key="11">
    <source>
        <dbReference type="Proteomes" id="UP001497392"/>
    </source>
</evidence>
<evidence type="ECO:0000256" key="2">
    <source>
        <dbReference type="ARBA" id="ARBA00012418"/>
    </source>
</evidence>
<comment type="catalytic activity">
    <reaction evidence="7 8">
        <text>RNA(n) + a ribonucleoside 5'-triphosphate = RNA(n+1) + diphosphate</text>
        <dbReference type="Rhea" id="RHEA:21248"/>
        <dbReference type="Rhea" id="RHEA-COMP:14527"/>
        <dbReference type="Rhea" id="RHEA-COMP:17342"/>
        <dbReference type="ChEBI" id="CHEBI:33019"/>
        <dbReference type="ChEBI" id="CHEBI:61557"/>
        <dbReference type="ChEBI" id="CHEBI:140395"/>
        <dbReference type="EC" id="2.7.7.6"/>
    </reaction>
</comment>
<dbReference type="EC" id="2.7.7.6" evidence="2 8"/>
<evidence type="ECO:0000259" key="9">
    <source>
        <dbReference type="SMART" id="SM01311"/>
    </source>
</evidence>
<accession>A0ABP1FU34</accession>
<comment type="function">
    <text evidence="8">DNA-dependent RNA polymerase catalyzes the transcription of DNA into RNA using the four ribonucleoside triphosphates as substrates.</text>
</comment>
<comment type="caution">
    <text evidence="10">The sequence shown here is derived from an EMBL/GenBank/DDBJ whole genome shotgun (WGS) entry which is preliminary data.</text>
</comment>
<evidence type="ECO:0000256" key="3">
    <source>
        <dbReference type="ARBA" id="ARBA00022478"/>
    </source>
</evidence>
<dbReference type="Proteomes" id="UP001497392">
    <property type="component" value="Unassembled WGS sequence"/>
</dbReference>
<keyword evidence="6 8" id="KW-0804">Transcription</keyword>
<protein>
    <recommendedName>
        <fullName evidence="2 8">DNA-directed RNA polymerase</fullName>
        <ecNumber evidence="2 8">2.7.7.6</ecNumber>
    </recommendedName>
</protein>
<evidence type="ECO:0000256" key="1">
    <source>
        <dbReference type="ARBA" id="ARBA00009493"/>
    </source>
</evidence>
<comment type="similarity">
    <text evidence="1 8">Belongs to the phage and mitochondrial RNA polymerase family.</text>
</comment>